<feature type="region of interest" description="Disordered" evidence="1">
    <location>
        <begin position="1"/>
        <end position="62"/>
    </location>
</feature>
<feature type="compositionally biased region" description="Basic and acidic residues" evidence="1">
    <location>
        <begin position="1"/>
        <end position="28"/>
    </location>
</feature>
<dbReference type="InterPro" id="IPR052344">
    <property type="entry name" value="Transposase-related"/>
</dbReference>
<dbReference type="InterPro" id="IPR004291">
    <property type="entry name" value="Transposase_IS66_central"/>
</dbReference>
<feature type="compositionally biased region" description="Basic and acidic residues" evidence="1">
    <location>
        <begin position="36"/>
        <end position="46"/>
    </location>
</feature>
<gene>
    <name evidence="4" type="ORF">GMJLKIPL_1884</name>
</gene>
<evidence type="ECO:0000259" key="2">
    <source>
        <dbReference type="Pfam" id="PF03050"/>
    </source>
</evidence>
<organism evidence="4 5">
    <name type="scientific">Methylobacterium isbiliense</name>
    <dbReference type="NCBI Taxonomy" id="315478"/>
    <lineage>
        <taxon>Bacteria</taxon>
        <taxon>Pseudomonadati</taxon>
        <taxon>Pseudomonadota</taxon>
        <taxon>Alphaproteobacteria</taxon>
        <taxon>Hyphomicrobiales</taxon>
        <taxon>Methylobacteriaceae</taxon>
        <taxon>Methylobacterium</taxon>
    </lineage>
</organism>
<feature type="region of interest" description="Disordered" evidence="1">
    <location>
        <begin position="405"/>
        <end position="439"/>
    </location>
</feature>
<protein>
    <recommendedName>
        <fullName evidence="6">IS66 family transposase</fullName>
    </recommendedName>
</protein>
<accession>A0ABQ4S9V1</accession>
<dbReference type="Proteomes" id="UP001055153">
    <property type="component" value="Unassembled WGS sequence"/>
</dbReference>
<name>A0ABQ4S9V1_9HYPH</name>
<evidence type="ECO:0000313" key="5">
    <source>
        <dbReference type="Proteomes" id="UP001055153"/>
    </source>
</evidence>
<feature type="compositionally biased region" description="Low complexity" evidence="1">
    <location>
        <begin position="406"/>
        <end position="415"/>
    </location>
</feature>
<dbReference type="EMBL" id="BPQQ01000020">
    <property type="protein sequence ID" value="GJD99966.1"/>
    <property type="molecule type" value="Genomic_DNA"/>
</dbReference>
<dbReference type="Pfam" id="PF03050">
    <property type="entry name" value="DDE_Tnp_IS66"/>
    <property type="match status" value="1"/>
</dbReference>
<evidence type="ECO:0000313" key="4">
    <source>
        <dbReference type="EMBL" id="GJD99966.1"/>
    </source>
</evidence>
<keyword evidence="5" id="KW-1185">Reference proteome</keyword>
<comment type="caution">
    <text evidence="4">The sequence shown here is derived from an EMBL/GenBank/DDBJ whole genome shotgun (WGS) entry which is preliminary data.</text>
</comment>
<dbReference type="InterPro" id="IPR024474">
    <property type="entry name" value="Znf_dom_IS66"/>
</dbReference>
<reference evidence="4" key="1">
    <citation type="journal article" date="2021" name="Front. Microbiol.">
        <title>Comprehensive Comparative Genomics and Phenotyping of Methylobacterium Species.</title>
        <authorList>
            <person name="Alessa O."/>
            <person name="Ogura Y."/>
            <person name="Fujitani Y."/>
            <person name="Takami H."/>
            <person name="Hayashi T."/>
            <person name="Sahin N."/>
            <person name="Tani A."/>
        </authorList>
    </citation>
    <scope>NUCLEOTIDE SEQUENCE</scope>
    <source>
        <strain evidence="4">DSM 17168</strain>
    </source>
</reference>
<feature type="domain" description="Transposase IS66 zinc-finger binding" evidence="3">
    <location>
        <begin position="76"/>
        <end position="122"/>
    </location>
</feature>
<reference evidence="4" key="2">
    <citation type="submission" date="2021-08" db="EMBL/GenBank/DDBJ databases">
        <authorList>
            <person name="Tani A."/>
            <person name="Ola A."/>
            <person name="Ogura Y."/>
            <person name="Katsura K."/>
            <person name="Hayashi T."/>
        </authorList>
    </citation>
    <scope>NUCLEOTIDE SEQUENCE</scope>
    <source>
        <strain evidence="4">DSM 17168</strain>
    </source>
</reference>
<dbReference type="PANTHER" id="PTHR33678">
    <property type="entry name" value="BLL1576 PROTEIN"/>
    <property type="match status" value="1"/>
</dbReference>
<evidence type="ECO:0000256" key="1">
    <source>
        <dbReference type="SAM" id="MobiDB-lite"/>
    </source>
</evidence>
<proteinExistence type="predicted"/>
<dbReference type="NCBIfam" id="NF033517">
    <property type="entry name" value="transpos_IS66"/>
    <property type="match status" value="1"/>
</dbReference>
<evidence type="ECO:0000259" key="3">
    <source>
        <dbReference type="Pfam" id="PF13005"/>
    </source>
</evidence>
<evidence type="ECO:0008006" key="6">
    <source>
        <dbReference type="Google" id="ProtNLM"/>
    </source>
</evidence>
<sequence length="681" mass="74667">MGRSDLERLSKEELIEPVRRLQRPEKTSRTSSKPPSTDRKERREQAKPGGAKPGHEGHSRTLSPDLDEVVAHRLGQCPCCGGALAADLPAEIVSVCEQVELPAVAPIVTQHQRLAVRCPSCGTRVVAPVPQAAARTPFGPRLHAVATYLKTFQALSYERLQAVVADLFGLTLSQGGLMNLLRRAQGRFVEGREAAVSALRRAAVVASDETGVRIEGSTSYHWVFRSDAAVVHHAAPTRAACVVHAMMDGHRPAVWLSDRYTAQQGHGEHHQTCLAHLARVVAYAVEVSDDPVPLRLQLWLGSVFSLAERVSDLAASTLSAKRRALERRLAEILSAPSRCDLTRALQAKIGRARDQLLVFLDHPGRVEVTNNGCERALRPAVVQRKVTNGYQAMWAAAGGRRTCARSSTPLASRAPTPSPPSSKPSAPEPDDTGVGNNLSVTSDWNVETAAMTKARAFEVRDPTAEWPGDCASDFVVRLTDPGWAELRALGFPDAARREVDNELSLLILNLEGNVQVRAAINQRQLRRCVRRMKEKVFAIKSDLDYIAKIDTQLSDYLSDYVDEGLDAAFKARDLVKDLEKLLDTIRLPRVPNAHTHLSEFLFGCSRVSGVQFTRTKKKGQTVYTLRRLAASAVESYANLYAGYFGEPKMAIFRDLTRSMSHISPEGALVRITAGRKSQPNP</sequence>
<dbReference type="PANTHER" id="PTHR33678:SF2">
    <property type="match status" value="1"/>
</dbReference>
<feature type="domain" description="Transposase IS66 central" evidence="2">
    <location>
        <begin position="136"/>
        <end position="396"/>
    </location>
</feature>
<dbReference type="Pfam" id="PF13005">
    <property type="entry name" value="zf-IS66"/>
    <property type="match status" value="1"/>
</dbReference>